<sequence length="74" mass="8695">MMMLFRKTFQGKLEKANKVFNSTVERLKLLQADMTEQMEKNRVKMQKLENENADLDAMKAKAGRQIEEISKFIV</sequence>
<dbReference type="EMBL" id="QRJE01000032">
    <property type="protein sequence ID" value="RHH07882.1"/>
    <property type="molecule type" value="Genomic_DNA"/>
</dbReference>
<evidence type="ECO:0000313" key="3">
    <source>
        <dbReference type="Proteomes" id="UP000266644"/>
    </source>
</evidence>
<gene>
    <name evidence="2" type="ORF">DW228_18280</name>
</gene>
<organism evidence="2 3">
    <name type="scientific">Bacteroides fragilis</name>
    <dbReference type="NCBI Taxonomy" id="817"/>
    <lineage>
        <taxon>Bacteria</taxon>
        <taxon>Pseudomonadati</taxon>
        <taxon>Bacteroidota</taxon>
        <taxon>Bacteroidia</taxon>
        <taxon>Bacteroidales</taxon>
        <taxon>Bacteroidaceae</taxon>
        <taxon>Bacteroides</taxon>
    </lineage>
</organism>
<reference evidence="2 3" key="1">
    <citation type="submission" date="2018-08" db="EMBL/GenBank/DDBJ databases">
        <title>A genome reference for cultivated species of the human gut microbiota.</title>
        <authorList>
            <person name="Zou Y."/>
            <person name="Xue W."/>
            <person name="Luo G."/>
        </authorList>
    </citation>
    <scope>NUCLEOTIDE SEQUENCE [LARGE SCALE GENOMIC DNA]</scope>
    <source>
        <strain evidence="2 3">AM18-6</strain>
    </source>
</reference>
<name>A0A396BSI1_BACFG</name>
<comment type="caution">
    <text evidence="2">The sequence shown here is derived from an EMBL/GenBank/DDBJ whole genome shotgun (WGS) entry which is preliminary data.</text>
</comment>
<evidence type="ECO:0000313" key="2">
    <source>
        <dbReference type="EMBL" id="RHH07882.1"/>
    </source>
</evidence>
<dbReference type="RefSeq" id="WP_122330566.1">
    <property type="nucleotide sequence ID" value="NZ_JAQDYY010000019.1"/>
</dbReference>
<evidence type="ECO:0000256" key="1">
    <source>
        <dbReference type="SAM" id="Coils"/>
    </source>
</evidence>
<keyword evidence="1" id="KW-0175">Coiled coil</keyword>
<accession>A0A396BSI1</accession>
<dbReference type="Proteomes" id="UP000266644">
    <property type="component" value="Unassembled WGS sequence"/>
</dbReference>
<protein>
    <submittedName>
        <fullName evidence="2">Uncharacterized protein</fullName>
    </submittedName>
</protein>
<feature type="coiled-coil region" evidence="1">
    <location>
        <begin position="31"/>
        <end position="68"/>
    </location>
</feature>
<dbReference type="AlphaFoldDB" id="A0A396BSI1"/>
<proteinExistence type="predicted"/>